<evidence type="ECO:0000256" key="3">
    <source>
        <dbReference type="ARBA" id="ARBA00004600"/>
    </source>
</evidence>
<proteinExistence type="predicted"/>
<dbReference type="GO" id="GO:0005794">
    <property type="term" value="C:Golgi apparatus"/>
    <property type="evidence" value="ECO:0007669"/>
    <property type="project" value="UniProtKB-SubCell"/>
</dbReference>
<gene>
    <name evidence="10" type="ORF">O6P43_019598</name>
</gene>
<dbReference type="GO" id="GO:0005545">
    <property type="term" value="F:1-phosphatidylinositol binding"/>
    <property type="evidence" value="ECO:0007669"/>
    <property type="project" value="TreeGrafter"/>
</dbReference>
<keyword evidence="5" id="KW-0333">Golgi apparatus</keyword>
<dbReference type="GO" id="GO:0048268">
    <property type="term" value="P:clathrin coat assembly"/>
    <property type="evidence" value="ECO:0007669"/>
    <property type="project" value="InterPro"/>
</dbReference>
<accession>A0AAD7LJ58</accession>
<dbReference type="GO" id="GO:0032050">
    <property type="term" value="F:clathrin heavy chain binding"/>
    <property type="evidence" value="ECO:0007669"/>
    <property type="project" value="TreeGrafter"/>
</dbReference>
<reference evidence="10" key="1">
    <citation type="journal article" date="2023" name="Science">
        <title>Elucidation of the pathway for biosynthesis of saponin adjuvants from the soapbark tree.</title>
        <authorList>
            <person name="Reed J."/>
            <person name="Orme A."/>
            <person name="El-Demerdash A."/>
            <person name="Owen C."/>
            <person name="Martin L.B.B."/>
            <person name="Misra R.C."/>
            <person name="Kikuchi S."/>
            <person name="Rejzek M."/>
            <person name="Martin A.C."/>
            <person name="Harkess A."/>
            <person name="Leebens-Mack J."/>
            <person name="Louveau T."/>
            <person name="Stephenson M.J."/>
            <person name="Osbourn A."/>
        </authorList>
    </citation>
    <scope>NUCLEOTIDE SEQUENCE</scope>
    <source>
        <strain evidence="10">S10</strain>
    </source>
</reference>
<evidence type="ECO:0000256" key="7">
    <source>
        <dbReference type="ARBA" id="ARBA00023176"/>
    </source>
</evidence>
<organism evidence="10 11">
    <name type="scientific">Quillaja saponaria</name>
    <name type="common">Soap bark tree</name>
    <dbReference type="NCBI Taxonomy" id="32244"/>
    <lineage>
        <taxon>Eukaryota</taxon>
        <taxon>Viridiplantae</taxon>
        <taxon>Streptophyta</taxon>
        <taxon>Embryophyta</taxon>
        <taxon>Tracheophyta</taxon>
        <taxon>Spermatophyta</taxon>
        <taxon>Magnoliopsida</taxon>
        <taxon>eudicotyledons</taxon>
        <taxon>Gunneridae</taxon>
        <taxon>Pentapetalae</taxon>
        <taxon>rosids</taxon>
        <taxon>fabids</taxon>
        <taxon>Fabales</taxon>
        <taxon>Quillajaceae</taxon>
        <taxon>Quillaja</taxon>
    </lineage>
</organism>
<dbReference type="PROSITE" id="PS50942">
    <property type="entry name" value="ENTH"/>
    <property type="match status" value="1"/>
</dbReference>
<evidence type="ECO:0000256" key="4">
    <source>
        <dbReference type="ARBA" id="ARBA00022583"/>
    </source>
</evidence>
<dbReference type="GO" id="GO:0000149">
    <property type="term" value="F:SNARE binding"/>
    <property type="evidence" value="ECO:0007669"/>
    <property type="project" value="TreeGrafter"/>
</dbReference>
<dbReference type="InterPro" id="IPR013809">
    <property type="entry name" value="ENTH"/>
</dbReference>
<evidence type="ECO:0000259" key="9">
    <source>
        <dbReference type="PROSITE" id="PS50942"/>
    </source>
</evidence>
<evidence type="ECO:0000313" key="10">
    <source>
        <dbReference type="EMBL" id="KAJ7958958.1"/>
    </source>
</evidence>
<dbReference type="GO" id="GO:0030136">
    <property type="term" value="C:clathrin-coated vesicle"/>
    <property type="evidence" value="ECO:0007669"/>
    <property type="project" value="UniProtKB-SubCell"/>
</dbReference>
<dbReference type="Gene3D" id="1.25.40.90">
    <property type="match status" value="1"/>
</dbReference>
<keyword evidence="8" id="KW-0968">Cytoplasmic vesicle</keyword>
<dbReference type="EMBL" id="JARAOO010000008">
    <property type="protein sequence ID" value="KAJ7958958.1"/>
    <property type="molecule type" value="Genomic_DNA"/>
</dbReference>
<dbReference type="PANTHER" id="PTHR22951">
    <property type="entry name" value="CLATHRIN ASSEMBLY PROTEIN"/>
    <property type="match status" value="1"/>
</dbReference>
<evidence type="ECO:0000256" key="6">
    <source>
        <dbReference type="ARBA" id="ARBA00023136"/>
    </source>
</evidence>
<name>A0AAD7LJ58_QUISA</name>
<evidence type="ECO:0000256" key="8">
    <source>
        <dbReference type="ARBA" id="ARBA00023329"/>
    </source>
</evidence>
<dbReference type="Pfam" id="PF07651">
    <property type="entry name" value="ANTH"/>
    <property type="match status" value="1"/>
</dbReference>
<keyword evidence="7" id="KW-0168">Coated pit</keyword>
<dbReference type="GO" id="GO:0006900">
    <property type="term" value="P:vesicle budding from membrane"/>
    <property type="evidence" value="ECO:0007669"/>
    <property type="project" value="TreeGrafter"/>
</dbReference>
<dbReference type="GO" id="GO:0005905">
    <property type="term" value="C:clathrin-coated pit"/>
    <property type="evidence" value="ECO:0007669"/>
    <property type="project" value="UniProtKB-SubCell"/>
</dbReference>
<dbReference type="SUPFAM" id="SSF48464">
    <property type="entry name" value="ENTH/VHS domain"/>
    <property type="match status" value="1"/>
</dbReference>
<dbReference type="InterPro" id="IPR048050">
    <property type="entry name" value="ANTH_N_plant"/>
</dbReference>
<dbReference type="PANTHER" id="PTHR22951:SF24">
    <property type="entry name" value="ENTH DOMAIN-CONTAINING PROTEIN"/>
    <property type="match status" value="1"/>
</dbReference>
<dbReference type="InterPro" id="IPR011417">
    <property type="entry name" value="ANTH_dom"/>
</dbReference>
<keyword evidence="4" id="KW-0254">Endocytosis</keyword>
<evidence type="ECO:0000256" key="1">
    <source>
        <dbReference type="ARBA" id="ARBA00004132"/>
    </source>
</evidence>
<dbReference type="AlphaFoldDB" id="A0AAD7LJ58"/>
<evidence type="ECO:0000313" key="11">
    <source>
        <dbReference type="Proteomes" id="UP001163823"/>
    </source>
</evidence>
<dbReference type="InterPro" id="IPR008942">
    <property type="entry name" value="ENTH_VHS"/>
</dbReference>
<dbReference type="FunFam" id="1.25.40.90:FF:000035">
    <property type="entry name" value="Putative clathrin assembly protein At4g40080"/>
    <property type="match status" value="1"/>
</dbReference>
<comment type="caution">
    <text evidence="10">The sequence shown here is derived from an EMBL/GenBank/DDBJ whole genome shotgun (WGS) entry which is preliminary data.</text>
</comment>
<dbReference type="GO" id="GO:0072583">
    <property type="term" value="P:clathrin-dependent endocytosis"/>
    <property type="evidence" value="ECO:0007669"/>
    <property type="project" value="InterPro"/>
</dbReference>
<keyword evidence="11" id="KW-1185">Reference proteome</keyword>
<sequence length="357" mass="40804">MAAHSKQLRNLIHIFKDKASLIIATLSIKRHVSSVHLPILRATTHNLSNPPSESRIAAVLSLGHGSHLIACACINAIMERLHQTHSATVALKCLFTIHNIINRGSFILRDQLSYYPSHGGHNFLNLSTFRDNCDSEMWELSSWVRWYAAILEQSLTVSRVLNYYIRSSSFGCSKKVKEEKILVLSNFDLLCEIDGLVGYVEQISRVPDSLYLQRIGLVFEVVRLVAEDYRWVQSEIFQRVAELGDRIENMVLGELTQLHSNLKRLEECKEGLVLLLVNRKRNYGFWDLMNQTKRKVVMMKEDKEGKRLLLTMGKRDESRESTRFGNPFLEPEGQLLPVPYGVGWFGRDLFSLTSTVG</sequence>
<dbReference type="CDD" id="cd16987">
    <property type="entry name" value="ANTH_N_AP180_plant"/>
    <property type="match status" value="1"/>
</dbReference>
<evidence type="ECO:0000256" key="5">
    <source>
        <dbReference type="ARBA" id="ARBA00023034"/>
    </source>
</evidence>
<dbReference type="InterPro" id="IPR045192">
    <property type="entry name" value="AP180-like"/>
</dbReference>
<protein>
    <submittedName>
        <fullName evidence="10">ENTH/ANTH/VHS superfamily protein</fullName>
    </submittedName>
</protein>
<dbReference type="KEGG" id="qsa:O6P43_019598"/>
<evidence type="ECO:0000256" key="2">
    <source>
        <dbReference type="ARBA" id="ARBA00004555"/>
    </source>
</evidence>
<dbReference type="SMART" id="SM00273">
    <property type="entry name" value="ENTH"/>
    <property type="match status" value="1"/>
</dbReference>
<comment type="subcellular location">
    <subcellularLocation>
        <location evidence="1">Cytoplasmic vesicle</location>
        <location evidence="1">Clathrin-coated vesicle</location>
    </subcellularLocation>
    <subcellularLocation>
        <location evidence="2">Golgi apparatus</location>
    </subcellularLocation>
    <subcellularLocation>
        <location evidence="3">Membrane</location>
        <location evidence="3">Clathrin-coated pit</location>
    </subcellularLocation>
</comment>
<keyword evidence="6" id="KW-0472">Membrane</keyword>
<dbReference type="Proteomes" id="UP001163823">
    <property type="component" value="Chromosome 8"/>
</dbReference>
<feature type="domain" description="ENTH" evidence="9">
    <location>
        <begin position="27"/>
        <end position="165"/>
    </location>
</feature>
<dbReference type="GO" id="GO:0005546">
    <property type="term" value="F:phosphatidylinositol-4,5-bisphosphate binding"/>
    <property type="evidence" value="ECO:0007669"/>
    <property type="project" value="TreeGrafter"/>
</dbReference>